<dbReference type="AlphaFoldDB" id="A0A2Z2KHN0"/>
<keyword evidence="1" id="KW-0812">Transmembrane</keyword>
<evidence type="ECO:0000313" key="2">
    <source>
        <dbReference type="EMBL" id="ASA22773.1"/>
    </source>
</evidence>
<dbReference type="OrthoDB" id="2414157at2"/>
<feature type="transmembrane region" description="Helical" evidence="1">
    <location>
        <begin position="45"/>
        <end position="63"/>
    </location>
</feature>
<sequence>MKCKKCGYEMPRDNRYCFSCGSEIDSSAPVIDFNTRPNKRSVYDYLAYAGIAFLIPYFLFSLGSCNISSPKAKEVKDWTRKDYNNFMEYKEKEYQKRMNDTPLLK</sequence>
<keyword evidence="1" id="KW-0472">Membrane</keyword>
<reference evidence="2 3" key="1">
    <citation type="submission" date="2017-06" db="EMBL/GenBank/DDBJ databases">
        <title>Complete genome sequence of Paenibacillus donghaensis KCTC 13049T isolated from East Sea sediment, South Korea.</title>
        <authorList>
            <person name="Jung B.K."/>
            <person name="Hong S.-J."/>
            <person name="Shin J.-H."/>
        </authorList>
    </citation>
    <scope>NUCLEOTIDE SEQUENCE [LARGE SCALE GENOMIC DNA]</scope>
    <source>
        <strain evidence="2 3">KCTC 13049</strain>
    </source>
</reference>
<evidence type="ECO:0000256" key="1">
    <source>
        <dbReference type="SAM" id="Phobius"/>
    </source>
</evidence>
<organism evidence="2 3">
    <name type="scientific">Paenibacillus donghaensis</name>
    <dbReference type="NCBI Taxonomy" id="414771"/>
    <lineage>
        <taxon>Bacteria</taxon>
        <taxon>Bacillati</taxon>
        <taxon>Bacillota</taxon>
        <taxon>Bacilli</taxon>
        <taxon>Bacillales</taxon>
        <taxon>Paenibacillaceae</taxon>
        <taxon>Paenibacillus</taxon>
    </lineage>
</organism>
<evidence type="ECO:0008006" key="4">
    <source>
        <dbReference type="Google" id="ProtNLM"/>
    </source>
</evidence>
<protein>
    <recommendedName>
        <fullName evidence="4">Zinc-ribbon domain-containing protein</fullName>
    </recommendedName>
</protein>
<dbReference type="EMBL" id="CP021780">
    <property type="protein sequence ID" value="ASA22773.1"/>
    <property type="molecule type" value="Genomic_DNA"/>
</dbReference>
<keyword evidence="3" id="KW-1185">Reference proteome</keyword>
<dbReference type="Proteomes" id="UP000249890">
    <property type="component" value="Chromosome"/>
</dbReference>
<evidence type="ECO:0000313" key="3">
    <source>
        <dbReference type="Proteomes" id="UP000249890"/>
    </source>
</evidence>
<proteinExistence type="predicted"/>
<keyword evidence="1" id="KW-1133">Transmembrane helix</keyword>
<dbReference type="RefSeq" id="WP_087916771.1">
    <property type="nucleotide sequence ID" value="NZ_CP021780.1"/>
</dbReference>
<gene>
    <name evidence="2" type="ORF">B9T62_19390</name>
</gene>
<accession>A0A2Z2KHN0</accession>
<name>A0A2Z2KHN0_9BACL</name>
<dbReference type="KEGG" id="pdh:B9T62_19390"/>